<dbReference type="Proteomes" id="UP000248423">
    <property type="component" value="Unassembled WGS sequence"/>
</dbReference>
<dbReference type="PANTHER" id="PTHR45458">
    <property type="entry name" value="SHORT-CHAIN DEHYDROGENASE/REDUCTASE SDR"/>
    <property type="match status" value="1"/>
</dbReference>
<evidence type="ECO:0000313" key="2">
    <source>
        <dbReference type="EMBL" id="PYI09393.1"/>
    </source>
</evidence>
<dbReference type="OrthoDB" id="7289984at2759"/>
<dbReference type="SUPFAM" id="SSF51735">
    <property type="entry name" value="NAD(P)-binding Rossmann-fold domains"/>
    <property type="match status" value="1"/>
</dbReference>
<evidence type="ECO:0000313" key="3">
    <source>
        <dbReference type="Proteomes" id="UP000248423"/>
    </source>
</evidence>
<gene>
    <name evidence="2" type="ORF">BO78DRAFT_437976</name>
</gene>
<dbReference type="PRINTS" id="PR00081">
    <property type="entry name" value="GDHRDH"/>
</dbReference>
<protein>
    <submittedName>
        <fullName evidence="2">Hydroxyacyl dehydrogenase</fullName>
    </submittedName>
</protein>
<name>A0A319FLI5_ASPSB</name>
<accession>A0A319FLI5</accession>
<keyword evidence="3" id="KW-1185">Reference proteome</keyword>
<dbReference type="PRINTS" id="PR00080">
    <property type="entry name" value="SDRFAMILY"/>
</dbReference>
<proteinExistence type="inferred from homology"/>
<dbReference type="EMBL" id="KZ826327">
    <property type="protein sequence ID" value="PYI09393.1"/>
    <property type="molecule type" value="Genomic_DNA"/>
</dbReference>
<dbReference type="PANTHER" id="PTHR45458:SF1">
    <property type="entry name" value="SHORT CHAIN DEHYDROGENASE"/>
    <property type="match status" value="1"/>
</dbReference>
<dbReference type="GO" id="GO:0016616">
    <property type="term" value="F:oxidoreductase activity, acting on the CH-OH group of donors, NAD or NADP as acceptor"/>
    <property type="evidence" value="ECO:0007669"/>
    <property type="project" value="TreeGrafter"/>
</dbReference>
<dbReference type="AlphaFoldDB" id="A0A319FLI5"/>
<dbReference type="InterPro" id="IPR052184">
    <property type="entry name" value="SDR_enzymes"/>
</dbReference>
<dbReference type="InterPro" id="IPR036291">
    <property type="entry name" value="NAD(P)-bd_dom_sf"/>
</dbReference>
<dbReference type="Gene3D" id="3.40.50.720">
    <property type="entry name" value="NAD(P)-binding Rossmann-like Domain"/>
    <property type="match status" value="1"/>
</dbReference>
<sequence>MSTVLVTGSSRGLGLELVKQLSSRTTKADLVIAAARKCSPALDEVIANAGGRVLFVPLDISDLANITRSVEMVKSALDQRSLDILINCAGVHSETQGRVALMSDLEYQLSVNVTGAHNMIRSFLTLMEGGEVKKIINISTAYASMTRAAEVSYAPCPAYKISKAALNALTVQYAMSYQDKGFVFLAVSPGWLQTDMGGGNADLTVEEGANAVLDVVMSAGPECNGHFKNIHVPGWKGYDGQEIPW</sequence>
<reference evidence="2 3" key="1">
    <citation type="submission" date="2018-02" db="EMBL/GenBank/DDBJ databases">
        <title>The genomes of Aspergillus section Nigri reveals drivers in fungal speciation.</title>
        <authorList>
            <consortium name="DOE Joint Genome Institute"/>
            <person name="Vesth T.C."/>
            <person name="Nybo J."/>
            <person name="Theobald S."/>
            <person name="Brandl J."/>
            <person name="Frisvad J.C."/>
            <person name="Nielsen K.F."/>
            <person name="Lyhne E.K."/>
            <person name="Kogle M.E."/>
            <person name="Kuo A."/>
            <person name="Riley R."/>
            <person name="Clum A."/>
            <person name="Nolan M."/>
            <person name="Lipzen A."/>
            <person name="Salamov A."/>
            <person name="Henrissat B."/>
            <person name="Wiebenga A."/>
            <person name="De vries R.P."/>
            <person name="Grigoriev I.V."/>
            <person name="Mortensen U.H."/>
            <person name="Andersen M.R."/>
            <person name="Baker S.E."/>
        </authorList>
    </citation>
    <scope>NUCLEOTIDE SEQUENCE [LARGE SCALE GENOMIC DNA]</scope>
    <source>
        <strain evidence="2 3">CBS 121057</strain>
    </source>
</reference>
<comment type="similarity">
    <text evidence="1">Belongs to the short-chain dehydrogenases/reductases (SDR) family.</text>
</comment>
<dbReference type="InterPro" id="IPR002347">
    <property type="entry name" value="SDR_fam"/>
</dbReference>
<evidence type="ECO:0000256" key="1">
    <source>
        <dbReference type="RuleBase" id="RU000363"/>
    </source>
</evidence>
<organism evidence="2 3">
    <name type="scientific">Aspergillus sclerotiicarbonarius (strain CBS 121057 / IBT 28362)</name>
    <dbReference type="NCBI Taxonomy" id="1448318"/>
    <lineage>
        <taxon>Eukaryota</taxon>
        <taxon>Fungi</taxon>
        <taxon>Dikarya</taxon>
        <taxon>Ascomycota</taxon>
        <taxon>Pezizomycotina</taxon>
        <taxon>Eurotiomycetes</taxon>
        <taxon>Eurotiomycetidae</taxon>
        <taxon>Eurotiales</taxon>
        <taxon>Aspergillaceae</taxon>
        <taxon>Aspergillus</taxon>
        <taxon>Aspergillus subgen. Circumdati</taxon>
    </lineage>
</organism>
<dbReference type="VEuPathDB" id="FungiDB:BO78DRAFT_437976"/>
<dbReference type="Pfam" id="PF00106">
    <property type="entry name" value="adh_short"/>
    <property type="match status" value="1"/>
</dbReference>